<dbReference type="Pfam" id="PF04365">
    <property type="entry name" value="BrnT_toxin"/>
    <property type="match status" value="1"/>
</dbReference>
<organism evidence="1 2">
    <name type="scientific">Azotobacter chroococcum</name>
    <dbReference type="NCBI Taxonomy" id="353"/>
    <lineage>
        <taxon>Bacteria</taxon>
        <taxon>Pseudomonadati</taxon>
        <taxon>Pseudomonadota</taxon>
        <taxon>Gammaproteobacteria</taxon>
        <taxon>Pseudomonadales</taxon>
        <taxon>Pseudomonadaceae</taxon>
        <taxon>Azotobacter</taxon>
    </lineage>
</organism>
<dbReference type="InterPro" id="IPR038573">
    <property type="entry name" value="BrnT_sf"/>
</dbReference>
<name>A0AA44CA33_9GAMM</name>
<reference evidence="1" key="1">
    <citation type="submission" date="2020-03" db="EMBL/GenBank/DDBJ databases">
        <title>Genome assembly of Azotobacter chroococcum W5.</title>
        <authorList>
            <person name="Kannepalli A."/>
        </authorList>
    </citation>
    <scope>NUCLEOTIDE SEQUENCE</scope>
    <source>
        <strain evidence="1">W5</strain>
    </source>
</reference>
<sequence>MEIEFDPAKAAKTMEERGLDFADAAIVFSGHHFTIEDTRNDYGEPRFITVGFLAERMIVLVWTPRDEARRIISMRKANEREQAYYREHLDRP</sequence>
<dbReference type="InterPro" id="IPR007460">
    <property type="entry name" value="BrnT_toxin"/>
</dbReference>
<comment type="caution">
    <text evidence="1">The sequence shown here is derived from an EMBL/GenBank/DDBJ whole genome shotgun (WGS) entry which is preliminary data.</text>
</comment>
<dbReference type="Proteomes" id="UP000736384">
    <property type="component" value="Unassembled WGS sequence"/>
</dbReference>
<gene>
    <name evidence="1" type="ORF">HA520_20910</name>
</gene>
<proteinExistence type="predicted"/>
<dbReference type="Gene3D" id="3.10.450.530">
    <property type="entry name" value="Ribonuclease toxin, BrnT, of type II toxin-antitoxin system"/>
    <property type="match status" value="1"/>
</dbReference>
<dbReference type="RefSeq" id="WP_131339354.1">
    <property type="nucleotide sequence ID" value="NZ_JAAPAP010000026.1"/>
</dbReference>
<protein>
    <submittedName>
        <fullName evidence="1">BrnT family toxin</fullName>
    </submittedName>
</protein>
<dbReference type="AlphaFoldDB" id="A0AA44CA33"/>
<evidence type="ECO:0000313" key="2">
    <source>
        <dbReference type="Proteomes" id="UP000736384"/>
    </source>
</evidence>
<evidence type="ECO:0000313" key="1">
    <source>
        <dbReference type="EMBL" id="NHN79702.1"/>
    </source>
</evidence>
<accession>A0AA44CA33</accession>
<dbReference type="EMBL" id="JAAPAP010000026">
    <property type="protein sequence ID" value="NHN79702.1"/>
    <property type="molecule type" value="Genomic_DNA"/>
</dbReference>